<evidence type="ECO:0000259" key="6">
    <source>
        <dbReference type="PROSITE" id="PS50887"/>
    </source>
</evidence>
<dbReference type="CDD" id="cd01949">
    <property type="entry name" value="GGDEF"/>
    <property type="match status" value="1"/>
</dbReference>
<dbReference type="Proteomes" id="UP000002734">
    <property type="component" value="Chromosome"/>
</dbReference>
<dbReference type="eggNOG" id="COG2199">
    <property type="taxonomic scope" value="Bacteria"/>
</dbReference>
<dbReference type="InterPro" id="IPR043128">
    <property type="entry name" value="Rev_trsase/Diguanyl_cyclase"/>
</dbReference>
<organism evidence="7 8">
    <name type="scientific">Musicola paradisiaca (strain Ech703)</name>
    <name type="common">Dickeya paradisiaca</name>
    <name type="synonym">Dickeya dadantii</name>
    <dbReference type="NCBI Taxonomy" id="579405"/>
    <lineage>
        <taxon>Bacteria</taxon>
        <taxon>Pseudomonadati</taxon>
        <taxon>Pseudomonadota</taxon>
        <taxon>Gammaproteobacteria</taxon>
        <taxon>Enterobacterales</taxon>
        <taxon>Pectobacteriaceae</taxon>
        <taxon>Musicola</taxon>
    </lineage>
</organism>
<feature type="transmembrane region" description="Helical" evidence="5">
    <location>
        <begin position="166"/>
        <end position="183"/>
    </location>
</feature>
<dbReference type="InterPro" id="IPR050469">
    <property type="entry name" value="Diguanylate_Cyclase"/>
</dbReference>
<dbReference type="InterPro" id="IPR029787">
    <property type="entry name" value="Nucleotide_cyclase"/>
</dbReference>
<feature type="transmembrane region" description="Helical" evidence="5">
    <location>
        <begin position="195"/>
        <end position="218"/>
    </location>
</feature>
<dbReference type="GO" id="GO:0043709">
    <property type="term" value="P:cell adhesion involved in single-species biofilm formation"/>
    <property type="evidence" value="ECO:0007669"/>
    <property type="project" value="TreeGrafter"/>
</dbReference>
<dbReference type="AlphaFoldDB" id="C6CDM3"/>
<dbReference type="KEGG" id="dda:Dd703_1338"/>
<proteinExistence type="predicted"/>
<dbReference type="NCBIfam" id="TIGR00254">
    <property type="entry name" value="GGDEF"/>
    <property type="match status" value="1"/>
</dbReference>
<comment type="pathway">
    <text evidence="2">Purine metabolism; 3',5'-cyclic di-GMP biosynthesis.</text>
</comment>
<evidence type="ECO:0000256" key="5">
    <source>
        <dbReference type="SAM" id="Phobius"/>
    </source>
</evidence>
<gene>
    <name evidence="7" type="ordered locus">Dd703_1338</name>
</gene>
<evidence type="ECO:0000256" key="4">
    <source>
        <dbReference type="ARBA" id="ARBA00034247"/>
    </source>
</evidence>
<dbReference type="HOGENOM" id="CLU_000445_11_27_6"/>
<keyword evidence="5" id="KW-0472">Membrane</keyword>
<dbReference type="GO" id="GO:0052621">
    <property type="term" value="F:diguanylate cyclase activity"/>
    <property type="evidence" value="ECO:0007669"/>
    <property type="project" value="UniProtKB-EC"/>
</dbReference>
<feature type="transmembrane region" description="Helical" evidence="5">
    <location>
        <begin position="271"/>
        <end position="289"/>
    </location>
</feature>
<dbReference type="SUPFAM" id="SSF55073">
    <property type="entry name" value="Nucleotide cyclase"/>
    <property type="match status" value="1"/>
</dbReference>
<dbReference type="Gene3D" id="3.30.70.270">
    <property type="match status" value="1"/>
</dbReference>
<evidence type="ECO:0000256" key="3">
    <source>
        <dbReference type="ARBA" id="ARBA00012528"/>
    </source>
</evidence>
<evidence type="ECO:0000256" key="2">
    <source>
        <dbReference type="ARBA" id="ARBA00004665"/>
    </source>
</evidence>
<comment type="cofactor">
    <cofactor evidence="1">
        <name>Mg(2+)</name>
        <dbReference type="ChEBI" id="CHEBI:18420"/>
    </cofactor>
</comment>
<feature type="transmembrane region" description="Helical" evidence="5">
    <location>
        <begin position="20"/>
        <end position="38"/>
    </location>
</feature>
<keyword evidence="8" id="KW-1185">Reference proteome</keyword>
<name>C6CDM3_MUSP7</name>
<feature type="domain" description="GGDEF" evidence="6">
    <location>
        <begin position="335"/>
        <end position="469"/>
    </location>
</feature>
<dbReference type="GO" id="GO:0005886">
    <property type="term" value="C:plasma membrane"/>
    <property type="evidence" value="ECO:0007669"/>
    <property type="project" value="TreeGrafter"/>
</dbReference>
<protein>
    <recommendedName>
        <fullName evidence="3">diguanylate cyclase</fullName>
        <ecNumber evidence="3">2.7.7.65</ecNumber>
    </recommendedName>
</protein>
<feature type="transmembrane region" description="Helical" evidence="5">
    <location>
        <begin position="123"/>
        <end position="146"/>
    </location>
</feature>
<dbReference type="SMART" id="SM00267">
    <property type="entry name" value="GGDEF"/>
    <property type="match status" value="1"/>
</dbReference>
<keyword evidence="5" id="KW-1133">Transmembrane helix</keyword>
<feature type="transmembrane region" description="Helical" evidence="5">
    <location>
        <begin position="59"/>
        <end position="76"/>
    </location>
</feature>
<evidence type="ECO:0000313" key="7">
    <source>
        <dbReference type="EMBL" id="ACS85140.1"/>
    </source>
</evidence>
<dbReference type="PANTHER" id="PTHR45138">
    <property type="entry name" value="REGULATORY COMPONENTS OF SENSORY TRANSDUCTION SYSTEM"/>
    <property type="match status" value="1"/>
</dbReference>
<dbReference type="FunFam" id="3.30.70.270:FF:000001">
    <property type="entry name" value="Diguanylate cyclase domain protein"/>
    <property type="match status" value="1"/>
</dbReference>
<dbReference type="GO" id="GO:1902201">
    <property type="term" value="P:negative regulation of bacterial-type flagellum-dependent cell motility"/>
    <property type="evidence" value="ECO:0007669"/>
    <property type="project" value="TreeGrafter"/>
</dbReference>
<dbReference type="PANTHER" id="PTHR45138:SF9">
    <property type="entry name" value="DIGUANYLATE CYCLASE DGCM-RELATED"/>
    <property type="match status" value="1"/>
</dbReference>
<dbReference type="EMBL" id="CP001654">
    <property type="protein sequence ID" value="ACS85140.1"/>
    <property type="molecule type" value="Genomic_DNA"/>
</dbReference>
<dbReference type="InterPro" id="IPR000160">
    <property type="entry name" value="GGDEF_dom"/>
</dbReference>
<dbReference type="Pfam" id="PF00990">
    <property type="entry name" value="GGDEF"/>
    <property type="match status" value="1"/>
</dbReference>
<keyword evidence="5" id="KW-0812">Transmembrane</keyword>
<sequence>MFLNLSLFKNGKIFSNSVNLFILTLVGCIIGAHARLSAIDMSVFWPVNIIIAAVFYRCRYLNTIGYYFVVYVAMIIQDTFFYGWGISAFTINAANIIFIFTLNQLLTRPAVHPRHEQDIASSLYTFIACLLAAFCCAVVGALAQSLPVFSQAQWRDNFLNWFSDQFYTSVLFLPLLLTVRSNIRLRIPALNFNDILPILFLAASLIVGAMISPLAILAFPLPALTWCAIVYPLWLTRLITLCTGTLQLIVSAEHVYAIYSGLHDEFTNQVVITRISIAAIIFSPLFMAMNAKTIRLLNKRLLLQASYDFLTNTLSRYGFNEALTNYGKEERYRNVSVNIMLIDIDHFKHINDSFGHDCGDEVLKQVAAIIKDTINEQGLISRIGGEEFAVVCFDYSPDAFYWLADKLRRRIYETTFMFNQSPVPVAISIGLAHASSPNGDLLNTVHQLCTQADKNLYAAKRQGRNQTVQ</sequence>
<evidence type="ECO:0000313" key="8">
    <source>
        <dbReference type="Proteomes" id="UP000002734"/>
    </source>
</evidence>
<comment type="catalytic activity">
    <reaction evidence="4">
        <text>2 GTP = 3',3'-c-di-GMP + 2 diphosphate</text>
        <dbReference type="Rhea" id="RHEA:24898"/>
        <dbReference type="ChEBI" id="CHEBI:33019"/>
        <dbReference type="ChEBI" id="CHEBI:37565"/>
        <dbReference type="ChEBI" id="CHEBI:58805"/>
        <dbReference type="EC" id="2.7.7.65"/>
    </reaction>
</comment>
<dbReference type="EC" id="2.7.7.65" evidence="3"/>
<evidence type="ECO:0000256" key="1">
    <source>
        <dbReference type="ARBA" id="ARBA00001946"/>
    </source>
</evidence>
<feature type="transmembrane region" description="Helical" evidence="5">
    <location>
        <begin position="82"/>
        <end position="102"/>
    </location>
</feature>
<dbReference type="STRING" id="579405.Dd703_1338"/>
<accession>C6CDM3</accession>
<feature type="transmembrane region" description="Helical" evidence="5">
    <location>
        <begin position="238"/>
        <end position="259"/>
    </location>
</feature>
<reference evidence="7" key="1">
    <citation type="submission" date="2009-06" db="EMBL/GenBank/DDBJ databases">
        <title>Complete sequence of Dickeya dadantii Ech703.</title>
        <authorList>
            <consortium name="US DOE Joint Genome Institute"/>
            <person name="Lucas S."/>
            <person name="Copeland A."/>
            <person name="Lapidus A."/>
            <person name="Glavina del Rio T."/>
            <person name="Dalin E."/>
            <person name="Tice H."/>
            <person name="Bruce D."/>
            <person name="Goodwin L."/>
            <person name="Pitluck S."/>
            <person name="Chertkov O."/>
            <person name="Brettin T."/>
            <person name="Detter J.C."/>
            <person name="Han C."/>
            <person name="Larimer F."/>
            <person name="Land M."/>
            <person name="Hauser L."/>
            <person name="Kyrpides N."/>
            <person name="Mikhailova N."/>
            <person name="Balakrishnan V."/>
            <person name="Glasner J."/>
            <person name="Perna N.T."/>
        </authorList>
    </citation>
    <scope>NUCLEOTIDE SEQUENCE [LARGE SCALE GENOMIC DNA]</scope>
    <source>
        <strain evidence="7">Ech703</strain>
    </source>
</reference>
<dbReference type="PROSITE" id="PS50887">
    <property type="entry name" value="GGDEF"/>
    <property type="match status" value="1"/>
</dbReference>